<keyword evidence="3" id="KW-1185">Reference proteome</keyword>
<dbReference type="GO" id="GO:0005829">
    <property type="term" value="C:cytosol"/>
    <property type="evidence" value="ECO:0007669"/>
    <property type="project" value="TreeGrafter"/>
</dbReference>
<reference evidence="2 3" key="1">
    <citation type="submission" date="2019-08" db="EMBL/GenBank/DDBJ databases">
        <authorList>
            <person name="Dong K."/>
        </authorList>
    </citation>
    <scope>NUCLEOTIDE SEQUENCE [LARGE SCALE GENOMIC DNA]</scope>
    <source>
        <strain evidence="2 3">M4-8</strain>
    </source>
</reference>
<dbReference type="OrthoDB" id="9812295at2"/>
<name>A0A5C8HLS3_9MICO</name>
<evidence type="ECO:0000313" key="2">
    <source>
        <dbReference type="EMBL" id="TXK02693.1"/>
    </source>
</evidence>
<dbReference type="InterPro" id="IPR050712">
    <property type="entry name" value="NAD(P)H-dep_reductase"/>
</dbReference>
<protein>
    <submittedName>
        <fullName evidence="2">NAD(P)H-dependent oxidoreductase</fullName>
    </submittedName>
</protein>
<dbReference type="AlphaFoldDB" id="A0A5C8HLS3"/>
<dbReference type="GO" id="GO:0016491">
    <property type="term" value="F:oxidoreductase activity"/>
    <property type="evidence" value="ECO:0007669"/>
    <property type="project" value="InterPro"/>
</dbReference>
<organism evidence="2 3">
    <name type="scientific">Microbacterium mitrae</name>
    <dbReference type="NCBI Taxonomy" id="664640"/>
    <lineage>
        <taxon>Bacteria</taxon>
        <taxon>Bacillati</taxon>
        <taxon>Actinomycetota</taxon>
        <taxon>Actinomycetes</taxon>
        <taxon>Micrococcales</taxon>
        <taxon>Microbacteriaceae</taxon>
        <taxon>Microbacterium</taxon>
    </lineage>
</organism>
<accession>A0A5C8HLS3</accession>
<proteinExistence type="predicted"/>
<evidence type="ECO:0000259" key="1">
    <source>
        <dbReference type="Pfam" id="PF03358"/>
    </source>
</evidence>
<dbReference type="SUPFAM" id="SSF52218">
    <property type="entry name" value="Flavoproteins"/>
    <property type="match status" value="1"/>
</dbReference>
<dbReference type="Gene3D" id="3.40.50.360">
    <property type="match status" value="1"/>
</dbReference>
<dbReference type="EMBL" id="VRSW01000006">
    <property type="protein sequence ID" value="TXK02693.1"/>
    <property type="molecule type" value="Genomic_DNA"/>
</dbReference>
<feature type="domain" description="NADPH-dependent FMN reductase-like" evidence="1">
    <location>
        <begin position="53"/>
        <end position="166"/>
    </location>
</feature>
<dbReference type="PANTHER" id="PTHR30543:SF21">
    <property type="entry name" value="NAD(P)H-DEPENDENT FMN REDUCTASE LOT6"/>
    <property type="match status" value="1"/>
</dbReference>
<comment type="caution">
    <text evidence="2">The sequence shown here is derived from an EMBL/GenBank/DDBJ whole genome shotgun (WGS) entry which is preliminary data.</text>
</comment>
<evidence type="ECO:0000313" key="3">
    <source>
        <dbReference type="Proteomes" id="UP000321196"/>
    </source>
</evidence>
<dbReference type="InterPro" id="IPR029039">
    <property type="entry name" value="Flavoprotein-like_sf"/>
</dbReference>
<sequence>MVPPHCAHRRAIRERLRGYSPEYRRYPLSTPQSARMRCLLFSQPPQESFVPTLMVIVASTRQARIGHTVADWVISAANERADLTVDVADLQEIGLPFFDEAHPPMMGQYELPHTLAWAERVAAADAFLIVSPEYNGSYPGVLKNALDYLLAEWQGKPAGIIGYGAYPESRMIGQLDFVLRNLKLDRTSIDLQVQTPWTMLDNDGKLVAPVELNDTLASMLDELSLAGAEVVAA</sequence>
<gene>
    <name evidence="2" type="ORF">FVP60_12495</name>
</gene>
<dbReference type="Pfam" id="PF03358">
    <property type="entry name" value="FMN_red"/>
    <property type="match status" value="1"/>
</dbReference>
<dbReference type="InterPro" id="IPR005025">
    <property type="entry name" value="FMN_Rdtase-like_dom"/>
</dbReference>
<dbReference type="PANTHER" id="PTHR30543">
    <property type="entry name" value="CHROMATE REDUCTASE"/>
    <property type="match status" value="1"/>
</dbReference>
<dbReference type="Proteomes" id="UP000321196">
    <property type="component" value="Unassembled WGS sequence"/>
</dbReference>
<dbReference type="GO" id="GO:0010181">
    <property type="term" value="F:FMN binding"/>
    <property type="evidence" value="ECO:0007669"/>
    <property type="project" value="TreeGrafter"/>
</dbReference>